<name>A0A1H5HB31_9MICC</name>
<dbReference type="EMBL" id="FNTV01000001">
    <property type="protein sequence ID" value="SEE25065.1"/>
    <property type="molecule type" value="Genomic_DNA"/>
</dbReference>
<protein>
    <submittedName>
        <fullName evidence="1">Uncharacterized protein</fullName>
    </submittedName>
</protein>
<dbReference type="AlphaFoldDB" id="A0A1H5HB31"/>
<evidence type="ECO:0000313" key="1">
    <source>
        <dbReference type="EMBL" id="SEE25065.1"/>
    </source>
</evidence>
<accession>A0A1H5HB31</accession>
<proteinExistence type="predicted"/>
<evidence type="ECO:0000313" key="2">
    <source>
        <dbReference type="Proteomes" id="UP000182725"/>
    </source>
</evidence>
<dbReference type="Proteomes" id="UP000182725">
    <property type="component" value="Unassembled WGS sequence"/>
</dbReference>
<dbReference type="RefSeq" id="WP_074710803.1">
    <property type="nucleotide sequence ID" value="NZ_FNTV01000001.1"/>
</dbReference>
<organism evidence="1 2">
    <name type="scientific">Arthrobacter alpinus</name>
    <dbReference type="NCBI Taxonomy" id="656366"/>
    <lineage>
        <taxon>Bacteria</taxon>
        <taxon>Bacillati</taxon>
        <taxon>Actinomycetota</taxon>
        <taxon>Actinomycetes</taxon>
        <taxon>Micrococcales</taxon>
        <taxon>Micrococcaceae</taxon>
        <taxon>Arthrobacter</taxon>
    </lineage>
</organism>
<sequence length="196" mass="20727">MNDSPRPSAPAGNSGTAVEVEIPVDMFFDARDYAPVATAGAKPKKDQGNVSLARSRRLTAIHKKLDQLTIALKHLRTADAVGLVTQSMDVLVGITDQFHKQVHDLAKQADNAELRYEEYFETPPLVPPAADVPPASAAGASTQSVVTVVVAPKVRGLNHPSSMAEAISMRSQALAANPALAAQIARASAAARMEQR</sequence>
<reference evidence="1 2" key="1">
    <citation type="submission" date="2016-10" db="EMBL/GenBank/DDBJ databases">
        <authorList>
            <person name="de Groot N.N."/>
        </authorList>
    </citation>
    <scope>NUCLEOTIDE SEQUENCE [LARGE SCALE GENOMIC DNA]</scope>
    <source>
        <strain evidence="1 2">DSM 22274</strain>
    </source>
</reference>
<gene>
    <name evidence="1" type="ORF">SAMN04489740_0970</name>
</gene>